<reference evidence="2" key="1">
    <citation type="journal article" date="2021" name="Proc. Natl. Acad. Sci. U.S.A.">
        <title>A Catalog of Tens of Thousands of Viruses from Human Metagenomes Reveals Hidden Associations with Chronic Diseases.</title>
        <authorList>
            <person name="Tisza M.J."/>
            <person name="Buck C.B."/>
        </authorList>
    </citation>
    <scope>NUCLEOTIDE SEQUENCE</scope>
    <source>
        <strain evidence="2">CtD3x5</strain>
    </source>
</reference>
<proteinExistence type="predicted"/>
<dbReference type="Pfam" id="PF01381">
    <property type="entry name" value="HTH_3"/>
    <property type="match status" value="1"/>
</dbReference>
<dbReference type="PROSITE" id="PS50943">
    <property type="entry name" value="HTH_CROC1"/>
    <property type="match status" value="1"/>
</dbReference>
<evidence type="ECO:0000259" key="1">
    <source>
        <dbReference type="PROSITE" id="PS50943"/>
    </source>
</evidence>
<dbReference type="InterPro" id="IPR001387">
    <property type="entry name" value="Cro/C1-type_HTH"/>
</dbReference>
<evidence type="ECO:0000313" key="2">
    <source>
        <dbReference type="EMBL" id="DAE11856.1"/>
    </source>
</evidence>
<dbReference type="SUPFAM" id="SSF47413">
    <property type="entry name" value="lambda repressor-like DNA-binding domains"/>
    <property type="match status" value="1"/>
</dbReference>
<dbReference type="InterPro" id="IPR010982">
    <property type="entry name" value="Lambda_DNA-bd_dom_sf"/>
</dbReference>
<dbReference type="EMBL" id="BK015538">
    <property type="protein sequence ID" value="DAE11856.1"/>
    <property type="molecule type" value="Genomic_DNA"/>
</dbReference>
<dbReference type="CDD" id="cd00093">
    <property type="entry name" value="HTH_XRE"/>
    <property type="match status" value="1"/>
</dbReference>
<accession>A0A8S5PYL3</accession>
<dbReference type="Gene3D" id="1.10.260.40">
    <property type="entry name" value="lambda repressor-like DNA-binding domains"/>
    <property type="match status" value="1"/>
</dbReference>
<name>A0A8S5PYL3_9CAUD</name>
<feature type="domain" description="HTH cro/C1-type" evidence="1">
    <location>
        <begin position="47"/>
        <end position="103"/>
    </location>
</feature>
<organism evidence="2">
    <name type="scientific">Siphoviridae sp. ctD3x5</name>
    <dbReference type="NCBI Taxonomy" id="2825384"/>
    <lineage>
        <taxon>Viruses</taxon>
        <taxon>Duplodnaviria</taxon>
        <taxon>Heunggongvirae</taxon>
        <taxon>Uroviricota</taxon>
        <taxon>Caudoviricetes</taxon>
    </lineage>
</organism>
<dbReference type="GO" id="GO:0003677">
    <property type="term" value="F:DNA binding"/>
    <property type="evidence" value="ECO:0007669"/>
    <property type="project" value="InterPro"/>
</dbReference>
<sequence length="153" mass="17410">MRAMMNMQEMAVTKQKKKGVLNRMLEKFSNRIKLNRADLSIQVVDLLRHEIEQQGLKQVDIAAKIEMNKSALSRVLNTNEKNLELNTIADIATALNKRFVLELVDDRHAVTALATTKCIIQNSLQPQRTIRQSVQFQEPQIVNSVLINQTVSS</sequence>
<protein>
    <submittedName>
        <fullName evidence="2">Transcriptional regulator</fullName>
    </submittedName>
</protein>